<dbReference type="CDD" id="cd07571">
    <property type="entry name" value="ALP_N-acyl_transferase"/>
    <property type="match status" value="1"/>
</dbReference>
<dbReference type="PROSITE" id="PS50263">
    <property type="entry name" value="CN_HYDROLASE"/>
    <property type="match status" value="1"/>
</dbReference>
<comment type="subcellular location">
    <subcellularLocation>
        <location evidence="1 9">Cell membrane</location>
        <topology evidence="1 9">Multi-pass membrane protein</topology>
    </subcellularLocation>
</comment>
<protein>
    <recommendedName>
        <fullName evidence="9">Apolipoprotein N-acyltransferase</fullName>
        <shortName evidence="9">ALP N-acyltransferase</shortName>
        <ecNumber evidence="9">2.3.1.269</ecNumber>
    </recommendedName>
</protein>
<feature type="domain" description="CN hydrolase" evidence="10">
    <location>
        <begin position="252"/>
        <end position="501"/>
    </location>
</feature>
<dbReference type="InterPro" id="IPR004563">
    <property type="entry name" value="Apolipo_AcylTrfase"/>
</dbReference>
<evidence type="ECO:0000259" key="10">
    <source>
        <dbReference type="PROSITE" id="PS50263"/>
    </source>
</evidence>
<keyword evidence="5 9" id="KW-0812">Transmembrane</keyword>
<dbReference type="Pfam" id="PF00795">
    <property type="entry name" value="CN_hydrolase"/>
    <property type="match status" value="1"/>
</dbReference>
<dbReference type="EMBL" id="JBAKIA010000009">
    <property type="protein sequence ID" value="MEJ8475116.1"/>
    <property type="molecule type" value="Genomic_DNA"/>
</dbReference>
<keyword evidence="8 9" id="KW-0012">Acyltransferase</keyword>
<dbReference type="HAMAP" id="MF_01148">
    <property type="entry name" value="Lnt"/>
    <property type="match status" value="1"/>
</dbReference>
<dbReference type="InterPro" id="IPR036526">
    <property type="entry name" value="C-N_Hydrolase_sf"/>
</dbReference>
<feature type="transmembrane region" description="Helical" evidence="9">
    <location>
        <begin position="41"/>
        <end position="61"/>
    </location>
</feature>
<comment type="caution">
    <text evidence="11">The sequence shown here is derived from an EMBL/GenBank/DDBJ whole genome shotgun (WGS) entry which is preliminary data.</text>
</comment>
<comment type="function">
    <text evidence="9">Catalyzes the phospholipid dependent N-acylation of the N-terminal cysteine of apolipoprotein, the last step in lipoprotein maturation.</text>
</comment>
<organism evidence="11 12">
    <name type="scientific">Roseibium algae</name>
    <dbReference type="NCBI Taxonomy" id="3123038"/>
    <lineage>
        <taxon>Bacteria</taxon>
        <taxon>Pseudomonadati</taxon>
        <taxon>Pseudomonadota</taxon>
        <taxon>Alphaproteobacteria</taxon>
        <taxon>Hyphomicrobiales</taxon>
        <taxon>Stappiaceae</taxon>
        <taxon>Roseibium</taxon>
    </lineage>
</organism>
<evidence type="ECO:0000256" key="9">
    <source>
        <dbReference type="HAMAP-Rule" id="MF_01148"/>
    </source>
</evidence>
<feature type="transmembrane region" description="Helical" evidence="9">
    <location>
        <begin position="215"/>
        <end position="238"/>
    </location>
</feature>
<name>A0ABU8TLS8_9HYPH</name>
<dbReference type="RefSeq" id="WP_340275011.1">
    <property type="nucleotide sequence ID" value="NZ_JBAKIA010000009.1"/>
</dbReference>
<gene>
    <name evidence="9 11" type="primary">lnt</name>
    <name evidence="11" type="ORF">V6575_13555</name>
</gene>
<keyword evidence="4 9" id="KW-0808">Transferase</keyword>
<proteinExistence type="inferred from homology"/>
<keyword evidence="3 9" id="KW-1003">Cell membrane</keyword>
<evidence type="ECO:0000313" key="11">
    <source>
        <dbReference type="EMBL" id="MEJ8475116.1"/>
    </source>
</evidence>
<dbReference type="PANTHER" id="PTHR38686:SF1">
    <property type="entry name" value="APOLIPOPROTEIN N-ACYLTRANSFERASE"/>
    <property type="match status" value="1"/>
</dbReference>
<dbReference type="Pfam" id="PF20154">
    <property type="entry name" value="LNT_N"/>
    <property type="match status" value="1"/>
</dbReference>
<dbReference type="NCBIfam" id="TIGR00546">
    <property type="entry name" value="lnt"/>
    <property type="match status" value="1"/>
</dbReference>
<keyword evidence="12" id="KW-1185">Reference proteome</keyword>
<keyword evidence="6 9" id="KW-1133">Transmembrane helix</keyword>
<reference evidence="11 12" key="1">
    <citation type="submission" date="2024-02" db="EMBL/GenBank/DDBJ databases">
        <title>Roseibium algae sp. nov., isolated from marine alga (Grateloupia sp.), showing potential in myo-inositol conversion.</title>
        <authorList>
            <person name="Wang Y."/>
        </authorList>
    </citation>
    <scope>NUCLEOTIDE SEQUENCE [LARGE SCALE GENOMIC DNA]</scope>
    <source>
        <strain evidence="11 12">H3510</strain>
    </source>
</reference>
<evidence type="ECO:0000256" key="1">
    <source>
        <dbReference type="ARBA" id="ARBA00004651"/>
    </source>
</evidence>
<feature type="transmembrane region" description="Helical" evidence="9">
    <location>
        <begin position="186"/>
        <end position="206"/>
    </location>
</feature>
<evidence type="ECO:0000313" key="12">
    <source>
        <dbReference type="Proteomes" id="UP001385499"/>
    </source>
</evidence>
<evidence type="ECO:0000256" key="2">
    <source>
        <dbReference type="ARBA" id="ARBA00010065"/>
    </source>
</evidence>
<dbReference type="Gene3D" id="3.60.110.10">
    <property type="entry name" value="Carbon-nitrogen hydrolase"/>
    <property type="match status" value="1"/>
</dbReference>
<dbReference type="EC" id="2.3.1.269" evidence="9"/>
<sequence length="539" mass="58520">MHQLLAVFMALPNACLLAWGWRRCGLALGAGGISSFALPPYGLWPLLAGTIPVLVWLLDGAVEHGSGRNKQRLLAGFSIGWWFGFGFFLAGFWWIGSAFLVDGDRFAWMMPFAVVAMPTGLALFPAIAMSVVARFWSEGSWRLLLLALALSTSDYIRGHILTGFPWNTFGYVFADTIVLAQTASLIGVYGLGLLALLVFSTPAVLADSIARGKKIVIMGAGALCLLGMGIFGAVRLFLVADPDVSAVDLRIVQPAVAQNEKWLPENRERIFQSYLDLSSQSWANNARSGVERLLIWPESAVPFLLTDSPDALVRIAGVLDGDMSFVTGAVRAEPSADGAVYFNSVYLFDPDGTVQDAYDKVHLVPFGEYLPLEDLLETLGLKALVNAPGTFQPGFRNRVLSLQSGTSFQPLICYEAIFPEIAGSTDTRADFLLNVTNDAWFGDSPGPYQHLAQAKMRSIEQGLPLVRAANTGVSAVFDAKGRKVAFLSIGERGALDVALPGKMLSTGFSKYGDFFFFAMTFLLLGLILAQRHNRHSRKN</sequence>
<feature type="transmembrane region" description="Helical" evidence="9">
    <location>
        <begin position="73"/>
        <end position="95"/>
    </location>
</feature>
<evidence type="ECO:0000256" key="5">
    <source>
        <dbReference type="ARBA" id="ARBA00022692"/>
    </source>
</evidence>
<feature type="transmembrane region" description="Helical" evidence="9">
    <location>
        <begin position="143"/>
        <end position="166"/>
    </location>
</feature>
<comment type="similarity">
    <text evidence="2 9">Belongs to the CN hydrolase family. Apolipoprotein N-acyltransferase subfamily.</text>
</comment>
<evidence type="ECO:0000256" key="4">
    <source>
        <dbReference type="ARBA" id="ARBA00022679"/>
    </source>
</evidence>
<evidence type="ECO:0000256" key="8">
    <source>
        <dbReference type="ARBA" id="ARBA00023315"/>
    </source>
</evidence>
<accession>A0ABU8TLS8</accession>
<dbReference type="InterPro" id="IPR003010">
    <property type="entry name" value="C-N_Hydrolase"/>
</dbReference>
<feature type="transmembrane region" description="Helical" evidence="9">
    <location>
        <begin position="511"/>
        <end position="529"/>
    </location>
</feature>
<dbReference type="InterPro" id="IPR045378">
    <property type="entry name" value="LNT_N"/>
</dbReference>
<evidence type="ECO:0000256" key="6">
    <source>
        <dbReference type="ARBA" id="ARBA00022989"/>
    </source>
</evidence>
<comment type="catalytic activity">
    <reaction evidence="9">
        <text>N-terminal S-1,2-diacyl-sn-glyceryl-L-cysteinyl-[lipoprotein] + a glycerophospholipid = N-acyl-S-1,2-diacyl-sn-glyceryl-L-cysteinyl-[lipoprotein] + a 2-acyl-sn-glycero-3-phospholipid + H(+)</text>
        <dbReference type="Rhea" id="RHEA:48228"/>
        <dbReference type="Rhea" id="RHEA-COMP:14681"/>
        <dbReference type="Rhea" id="RHEA-COMP:14684"/>
        <dbReference type="ChEBI" id="CHEBI:15378"/>
        <dbReference type="ChEBI" id="CHEBI:136912"/>
        <dbReference type="ChEBI" id="CHEBI:140656"/>
        <dbReference type="ChEBI" id="CHEBI:140657"/>
        <dbReference type="ChEBI" id="CHEBI:140660"/>
        <dbReference type="EC" id="2.3.1.269"/>
    </reaction>
</comment>
<evidence type="ECO:0000256" key="7">
    <source>
        <dbReference type="ARBA" id="ARBA00023136"/>
    </source>
</evidence>
<feature type="transmembrane region" description="Helical" evidence="9">
    <location>
        <begin position="107"/>
        <end position="131"/>
    </location>
</feature>
<keyword evidence="7 9" id="KW-0472">Membrane</keyword>
<dbReference type="PANTHER" id="PTHR38686">
    <property type="entry name" value="APOLIPOPROTEIN N-ACYLTRANSFERASE"/>
    <property type="match status" value="1"/>
</dbReference>
<comment type="pathway">
    <text evidence="9">Protein modification; lipoprotein biosynthesis (N-acyl transfer).</text>
</comment>
<dbReference type="SUPFAM" id="SSF56317">
    <property type="entry name" value="Carbon-nitrogen hydrolase"/>
    <property type="match status" value="1"/>
</dbReference>
<dbReference type="Proteomes" id="UP001385499">
    <property type="component" value="Unassembled WGS sequence"/>
</dbReference>
<evidence type="ECO:0000256" key="3">
    <source>
        <dbReference type="ARBA" id="ARBA00022475"/>
    </source>
</evidence>